<dbReference type="EMBL" id="LN999011">
    <property type="protein sequence ID" value="CUX76718.1"/>
    <property type="molecule type" value="Genomic_DNA"/>
</dbReference>
<organism evidence="6 7">
    <name type="scientific">Tremblaya princeps</name>
    <dbReference type="NCBI Taxonomy" id="189385"/>
    <lineage>
        <taxon>Bacteria</taxon>
        <taxon>Pseudomonadati</taxon>
        <taxon>Pseudomonadota</taxon>
        <taxon>Betaproteobacteria</taxon>
        <taxon>Candidatus Tremblayella</taxon>
    </lineage>
</organism>
<sequence length="208" mass="22767">MVRISGLGVYRHLRLESGCHRVQRVPSSESQGRLHTSVCRVCVSPCLVCCAVDIDLSAVRIDTFRASGAGGQHVNKTDSAVRATHLPTGIVVQCQSDRSQHRNKESALKVLRNRVNAEESSRHATTVAETRRSVVEPSGIAPQPRWLYTIHLTASPHPRRQRPATRATRCTHGTGTIASPPVLRPVTPPQPRCMARGICRHALQTPCS</sequence>
<reference evidence="7" key="1">
    <citation type="submission" date="2016-01" db="EMBL/GenBank/DDBJ databases">
        <authorList>
            <person name="Husnik F."/>
        </authorList>
    </citation>
    <scope>NUCLEOTIDE SEQUENCE [LARGE SCALE GENOMIC DNA]</scope>
</reference>
<keyword evidence="3" id="KW-0648">Protein biosynthesis</keyword>
<protein>
    <submittedName>
        <fullName evidence="6">Peptide chain release factor 1</fullName>
    </submittedName>
</protein>
<dbReference type="AlphaFoldDB" id="A0A143WP70"/>
<gene>
    <name evidence="6" type="primary">prfB</name>
    <name evidence="6" type="ORF">MHIR_TP00095</name>
</gene>
<keyword evidence="2" id="KW-0488">Methylation</keyword>
<evidence type="ECO:0000259" key="5">
    <source>
        <dbReference type="PROSITE" id="PS00745"/>
    </source>
</evidence>
<dbReference type="FunFam" id="3.30.160.20:FF:000004">
    <property type="entry name" value="Peptide chain release factor 1"/>
    <property type="match status" value="1"/>
</dbReference>
<evidence type="ECO:0000256" key="1">
    <source>
        <dbReference type="ARBA" id="ARBA00010835"/>
    </source>
</evidence>
<dbReference type="InterPro" id="IPR000352">
    <property type="entry name" value="Pep_chain_release_fac_I"/>
</dbReference>
<dbReference type="PANTHER" id="PTHR43804">
    <property type="entry name" value="LD18447P"/>
    <property type="match status" value="1"/>
</dbReference>
<dbReference type="Gene3D" id="3.30.70.1660">
    <property type="match status" value="1"/>
</dbReference>
<evidence type="ECO:0000313" key="7">
    <source>
        <dbReference type="Proteomes" id="UP000075242"/>
    </source>
</evidence>
<dbReference type="PROSITE" id="PS00745">
    <property type="entry name" value="RF_PROK_I"/>
    <property type="match status" value="1"/>
</dbReference>
<proteinExistence type="inferred from homology"/>
<dbReference type="InterPro" id="IPR005139">
    <property type="entry name" value="PCRF"/>
</dbReference>
<feature type="domain" description="Prokaryotic-type class I peptide chain release factors" evidence="5">
    <location>
        <begin position="65"/>
        <end position="81"/>
    </location>
</feature>
<evidence type="ECO:0000256" key="4">
    <source>
        <dbReference type="SAM" id="MobiDB-lite"/>
    </source>
</evidence>
<dbReference type="InterPro" id="IPR050057">
    <property type="entry name" value="Prokaryotic/Mito_RF"/>
</dbReference>
<dbReference type="GO" id="GO:0005737">
    <property type="term" value="C:cytoplasm"/>
    <property type="evidence" value="ECO:0007669"/>
    <property type="project" value="UniProtKB-ARBA"/>
</dbReference>
<dbReference type="GO" id="GO:0003747">
    <property type="term" value="F:translation release factor activity"/>
    <property type="evidence" value="ECO:0007669"/>
    <property type="project" value="InterPro"/>
</dbReference>
<dbReference type="Pfam" id="PF03462">
    <property type="entry name" value="PCRF"/>
    <property type="match status" value="1"/>
</dbReference>
<dbReference type="SUPFAM" id="SSF75620">
    <property type="entry name" value="Release factor"/>
    <property type="match status" value="1"/>
</dbReference>
<dbReference type="PATRIC" id="fig|189385.8.peg.103"/>
<accession>A0A143WP70</accession>
<name>A0A143WP70_TREPR</name>
<evidence type="ECO:0000256" key="2">
    <source>
        <dbReference type="ARBA" id="ARBA00022481"/>
    </source>
</evidence>
<dbReference type="Pfam" id="PF00472">
    <property type="entry name" value="RF-1"/>
    <property type="match status" value="1"/>
</dbReference>
<evidence type="ECO:0000313" key="6">
    <source>
        <dbReference type="EMBL" id="CUX76718.1"/>
    </source>
</evidence>
<comment type="similarity">
    <text evidence="1">Belongs to the prokaryotic/mitochondrial release factor family.</text>
</comment>
<feature type="region of interest" description="Disordered" evidence="4">
    <location>
        <begin position="155"/>
        <end position="186"/>
    </location>
</feature>
<dbReference type="Gene3D" id="3.30.160.20">
    <property type="match status" value="1"/>
</dbReference>
<evidence type="ECO:0000256" key="3">
    <source>
        <dbReference type="ARBA" id="ARBA00022917"/>
    </source>
</evidence>
<dbReference type="Proteomes" id="UP000075242">
    <property type="component" value="Chromosome I"/>
</dbReference>
<dbReference type="InterPro" id="IPR045853">
    <property type="entry name" value="Pep_chain_release_fac_I_sf"/>
</dbReference>
<dbReference type="PANTHER" id="PTHR43804:SF7">
    <property type="entry name" value="LD18447P"/>
    <property type="match status" value="1"/>
</dbReference>